<dbReference type="EMBL" id="LT629799">
    <property type="protein sequence ID" value="SDU93900.1"/>
    <property type="molecule type" value="Genomic_DNA"/>
</dbReference>
<feature type="transmembrane region" description="Helical" evidence="8">
    <location>
        <begin position="539"/>
        <end position="563"/>
    </location>
</feature>
<comment type="subcellular location">
    <subcellularLocation>
        <location evidence="1">Cell inner membrane</location>
        <topology evidence="1">Multi-pass membrane protein</topology>
    </subcellularLocation>
    <subcellularLocation>
        <location evidence="8">Cell membrane</location>
        <topology evidence="8">Multi-pass membrane protein</topology>
    </subcellularLocation>
</comment>
<dbReference type="Gene3D" id="1.10.3720.10">
    <property type="entry name" value="MetI-like"/>
    <property type="match status" value="2"/>
</dbReference>
<evidence type="ECO:0000256" key="8">
    <source>
        <dbReference type="RuleBase" id="RU363032"/>
    </source>
</evidence>
<feature type="transmembrane region" description="Helical" evidence="8">
    <location>
        <begin position="480"/>
        <end position="505"/>
    </location>
</feature>
<keyword evidence="3" id="KW-1003">Cell membrane</keyword>
<evidence type="ECO:0000256" key="7">
    <source>
        <dbReference type="ARBA" id="ARBA00023136"/>
    </source>
</evidence>
<dbReference type="CDD" id="cd06261">
    <property type="entry name" value="TM_PBP2"/>
    <property type="match status" value="2"/>
</dbReference>
<dbReference type="STRING" id="546874.SAMN04488544_2277"/>
<dbReference type="GO" id="GO:0055085">
    <property type="term" value="P:transmembrane transport"/>
    <property type="evidence" value="ECO:0007669"/>
    <property type="project" value="InterPro"/>
</dbReference>
<evidence type="ECO:0000313" key="11">
    <source>
        <dbReference type="Proteomes" id="UP000198825"/>
    </source>
</evidence>
<dbReference type="PROSITE" id="PS50928">
    <property type="entry name" value="ABC_TM1"/>
    <property type="match status" value="2"/>
</dbReference>
<evidence type="ECO:0000256" key="5">
    <source>
        <dbReference type="ARBA" id="ARBA00022692"/>
    </source>
</evidence>
<evidence type="ECO:0000256" key="2">
    <source>
        <dbReference type="ARBA" id="ARBA00022448"/>
    </source>
</evidence>
<accession>A0A1H2ML13</accession>
<keyword evidence="4" id="KW-0997">Cell inner membrane</keyword>
<keyword evidence="7 8" id="KW-0472">Membrane</keyword>
<evidence type="ECO:0000256" key="6">
    <source>
        <dbReference type="ARBA" id="ARBA00022989"/>
    </source>
</evidence>
<dbReference type="Pfam" id="PF00528">
    <property type="entry name" value="BPD_transp_1"/>
    <property type="match status" value="2"/>
</dbReference>
<feature type="domain" description="ABC transmembrane type-1" evidence="9">
    <location>
        <begin position="368"/>
        <end position="556"/>
    </location>
</feature>
<evidence type="ECO:0000256" key="1">
    <source>
        <dbReference type="ARBA" id="ARBA00004429"/>
    </source>
</evidence>
<feature type="transmembrane region" description="Helical" evidence="8">
    <location>
        <begin position="406"/>
        <end position="427"/>
    </location>
</feature>
<feature type="transmembrane region" description="Helical" evidence="8">
    <location>
        <begin position="218"/>
        <end position="245"/>
    </location>
</feature>
<feature type="transmembrane region" description="Helical" evidence="8">
    <location>
        <begin position="167"/>
        <end position="186"/>
    </location>
</feature>
<comment type="similarity">
    <text evidence="8">Belongs to the binding-protein-dependent transport system permease family.</text>
</comment>
<sequence>MTTSPLVALRPRRPRGVERRPDWRRVALLAPSVVLFLAVFVTAIESAVEYSFQLYSPDGAYELNTVASWTKFLTSRYYLSVIADTLVIGLLVTVITAVLGYLTAFTIYSMRSRVGRAVLNAVVFSSLIFSGIASVYSWQLVLGEAGFLNQLLRSVGLAPVRLLYERSAVVLALVHTLLPMMMLPILTSLNQVDGSYDEAALDMGASRVRRFLRITLPLSWPGLVAGAQLTFALAISSFTAPALLGGGRVSTLSTSVYNLVGTADFPLASVAAIVLLVLALASTGLFVLVHRRVGEVSQGGSTFVPARPKGVRWLSTWVVLVTVFQVLPAAIVVISSFSSVPYGVWPPPGYSTRWYTNLLQQDEVLGAAGRSLVVATVVAVLAGVFGTAASLVFSRRRFRGAGAVQSMLFTPVIVPKIAFGFAVFMFLGRLGLSGGPVGVVLAHTVAATPFVISLVMAALARSDRTLDDAALDLGASPLTVFLRSTLPQVFPAAMLGVVFAFLMSFNEVDLSIFLLSSDNQTLPVWMFGYLNNYQDPTPAALSTLMSVFSLVLVAVLVGGASLLGRRRRSAFGGVADVAGGPARADA</sequence>
<feature type="domain" description="ABC transmembrane type-1" evidence="9">
    <location>
        <begin position="82"/>
        <end position="286"/>
    </location>
</feature>
<feature type="transmembrane region" description="Helical" evidence="8">
    <location>
        <begin position="117"/>
        <end position="138"/>
    </location>
</feature>
<evidence type="ECO:0000256" key="3">
    <source>
        <dbReference type="ARBA" id="ARBA00022475"/>
    </source>
</evidence>
<dbReference type="SUPFAM" id="SSF161098">
    <property type="entry name" value="MetI-like"/>
    <property type="match status" value="2"/>
</dbReference>
<feature type="transmembrane region" description="Helical" evidence="8">
    <location>
        <begin position="265"/>
        <end position="289"/>
    </location>
</feature>
<feature type="transmembrane region" description="Helical" evidence="8">
    <location>
        <begin position="439"/>
        <end position="459"/>
    </location>
</feature>
<evidence type="ECO:0000313" key="10">
    <source>
        <dbReference type="EMBL" id="SDU93900.1"/>
    </source>
</evidence>
<dbReference type="PANTHER" id="PTHR43357:SF4">
    <property type="entry name" value="INNER MEMBRANE ABC TRANSPORTER PERMEASE PROTEIN YDCV"/>
    <property type="match status" value="1"/>
</dbReference>
<dbReference type="InterPro" id="IPR000515">
    <property type="entry name" value="MetI-like"/>
</dbReference>
<dbReference type="AlphaFoldDB" id="A0A1H2ML13"/>
<keyword evidence="11" id="KW-1185">Reference proteome</keyword>
<evidence type="ECO:0000259" key="9">
    <source>
        <dbReference type="PROSITE" id="PS50928"/>
    </source>
</evidence>
<keyword evidence="6 8" id="KW-1133">Transmembrane helix</keyword>
<keyword evidence="5 8" id="KW-0812">Transmembrane</keyword>
<dbReference type="GO" id="GO:0005886">
    <property type="term" value="C:plasma membrane"/>
    <property type="evidence" value="ECO:0007669"/>
    <property type="project" value="UniProtKB-SubCell"/>
</dbReference>
<feature type="transmembrane region" description="Helical" evidence="8">
    <location>
        <begin position="372"/>
        <end position="394"/>
    </location>
</feature>
<reference evidence="11" key="1">
    <citation type="submission" date="2016-10" db="EMBL/GenBank/DDBJ databases">
        <authorList>
            <person name="Varghese N."/>
            <person name="Submissions S."/>
        </authorList>
    </citation>
    <scope>NUCLEOTIDE SEQUENCE [LARGE SCALE GENOMIC DNA]</scope>
    <source>
        <strain evidence="11">DSM 21743</strain>
    </source>
</reference>
<evidence type="ECO:0000256" key="4">
    <source>
        <dbReference type="ARBA" id="ARBA00022519"/>
    </source>
</evidence>
<feature type="transmembrane region" description="Helical" evidence="8">
    <location>
        <begin position="77"/>
        <end position="105"/>
    </location>
</feature>
<gene>
    <name evidence="10" type="ORF">SAMN04488544_2277</name>
</gene>
<proteinExistence type="inferred from homology"/>
<dbReference type="RefSeq" id="WP_091074511.1">
    <property type="nucleotide sequence ID" value="NZ_LT629799.1"/>
</dbReference>
<feature type="transmembrane region" description="Helical" evidence="8">
    <location>
        <begin position="26"/>
        <end position="44"/>
    </location>
</feature>
<dbReference type="OrthoDB" id="9808619at2"/>
<organism evidence="10 11">
    <name type="scientific">Microlunatus sagamiharensis</name>
    <dbReference type="NCBI Taxonomy" id="546874"/>
    <lineage>
        <taxon>Bacteria</taxon>
        <taxon>Bacillati</taxon>
        <taxon>Actinomycetota</taxon>
        <taxon>Actinomycetes</taxon>
        <taxon>Propionibacteriales</taxon>
        <taxon>Propionibacteriaceae</taxon>
        <taxon>Microlunatus</taxon>
    </lineage>
</organism>
<dbReference type="Proteomes" id="UP000198825">
    <property type="component" value="Chromosome I"/>
</dbReference>
<keyword evidence="2 8" id="KW-0813">Transport</keyword>
<name>A0A1H2ML13_9ACTN</name>
<protein>
    <submittedName>
        <fullName evidence="10">Putative spermidine/putrescine transport system permease protein</fullName>
    </submittedName>
</protein>
<feature type="transmembrane region" description="Helical" evidence="8">
    <location>
        <begin position="310"/>
        <end position="337"/>
    </location>
</feature>
<dbReference type="PANTHER" id="PTHR43357">
    <property type="entry name" value="INNER MEMBRANE ABC TRANSPORTER PERMEASE PROTEIN YDCV"/>
    <property type="match status" value="1"/>
</dbReference>
<dbReference type="InterPro" id="IPR035906">
    <property type="entry name" value="MetI-like_sf"/>
</dbReference>